<dbReference type="PROSITE" id="PS51257">
    <property type="entry name" value="PROKAR_LIPOPROTEIN"/>
    <property type="match status" value="1"/>
</dbReference>
<comment type="caution">
    <text evidence="4">The sequence shown here is derived from an EMBL/GenBank/DDBJ whole genome shotgun (WGS) entry which is preliminary data.</text>
</comment>
<feature type="region of interest" description="Disordered" evidence="1">
    <location>
        <begin position="123"/>
        <end position="157"/>
    </location>
</feature>
<evidence type="ECO:0000259" key="3">
    <source>
        <dbReference type="Pfam" id="PF13115"/>
    </source>
</evidence>
<accession>A0A2P8G9I4</accession>
<keyword evidence="5" id="KW-1185">Reference proteome</keyword>
<dbReference type="RefSeq" id="WP_245894548.1">
    <property type="nucleotide sequence ID" value="NZ_PYAT01000013.1"/>
</dbReference>
<feature type="compositionally biased region" description="Basic and acidic residues" evidence="1">
    <location>
        <begin position="146"/>
        <end position="157"/>
    </location>
</feature>
<proteinExistence type="predicted"/>
<dbReference type="AlphaFoldDB" id="A0A2P8G9I4"/>
<evidence type="ECO:0000256" key="2">
    <source>
        <dbReference type="SAM" id="SignalP"/>
    </source>
</evidence>
<dbReference type="InterPro" id="IPR032693">
    <property type="entry name" value="YtkA-like_dom"/>
</dbReference>
<feature type="chain" id="PRO_5015105872" evidence="2">
    <location>
        <begin position="24"/>
        <end position="157"/>
    </location>
</feature>
<sequence>MMKKFAWLGLSVLLLGACGTKEAETSGAGNTLEEVVVDFNTGQSAEAGEKVALSVTVTQGDETVEDADEVVYEVWESGHRSDGEMIAAKHTTDGVYEAETVFEEEGLYYMQAHTTARRLHAMPKQEITVGNPDPESIVPDDSEDSEGMKMMEDHSGH</sequence>
<feature type="signal peptide" evidence="2">
    <location>
        <begin position="1"/>
        <end position="23"/>
    </location>
</feature>
<dbReference type="Pfam" id="PF13115">
    <property type="entry name" value="YtkA"/>
    <property type="match status" value="1"/>
</dbReference>
<organism evidence="4 5">
    <name type="scientific">Planomicrobium soli</name>
    <dbReference type="NCBI Taxonomy" id="1176648"/>
    <lineage>
        <taxon>Bacteria</taxon>
        <taxon>Bacillati</taxon>
        <taxon>Bacillota</taxon>
        <taxon>Bacilli</taxon>
        <taxon>Bacillales</taxon>
        <taxon>Caryophanaceae</taxon>
        <taxon>Planomicrobium</taxon>
    </lineage>
</organism>
<keyword evidence="2" id="KW-0732">Signal</keyword>
<protein>
    <submittedName>
        <fullName evidence="4">YtkA-like protein</fullName>
    </submittedName>
</protein>
<gene>
    <name evidence="4" type="ORF">B0H99_11364</name>
</gene>
<evidence type="ECO:0000313" key="4">
    <source>
        <dbReference type="EMBL" id="PSL30639.1"/>
    </source>
</evidence>
<dbReference type="EMBL" id="PYAT01000013">
    <property type="protein sequence ID" value="PSL30639.1"/>
    <property type="molecule type" value="Genomic_DNA"/>
</dbReference>
<evidence type="ECO:0000313" key="5">
    <source>
        <dbReference type="Proteomes" id="UP000242682"/>
    </source>
</evidence>
<feature type="domain" description="YtkA-like" evidence="3">
    <location>
        <begin position="34"/>
        <end position="113"/>
    </location>
</feature>
<name>A0A2P8G9I4_9BACL</name>
<dbReference type="Proteomes" id="UP000242682">
    <property type="component" value="Unassembled WGS sequence"/>
</dbReference>
<evidence type="ECO:0000256" key="1">
    <source>
        <dbReference type="SAM" id="MobiDB-lite"/>
    </source>
</evidence>
<reference evidence="4 5" key="1">
    <citation type="submission" date="2018-03" db="EMBL/GenBank/DDBJ databases">
        <title>Genomic Encyclopedia of Type Strains, Phase III (KMG-III): the genomes of soil and plant-associated and newly described type strains.</title>
        <authorList>
            <person name="Whitman W."/>
        </authorList>
    </citation>
    <scope>NUCLEOTIDE SEQUENCE [LARGE SCALE GENOMIC DNA]</scope>
    <source>
        <strain evidence="4 5">CGMCC 1.12259</strain>
    </source>
</reference>